<name>A0A6J5MNE5_9CAUD</name>
<protein>
    <recommendedName>
        <fullName evidence="2">MPP_superfamily domain containing protein</fullName>
    </recommendedName>
</protein>
<evidence type="ECO:0000313" key="1">
    <source>
        <dbReference type="EMBL" id="CAB4148665.1"/>
    </source>
</evidence>
<dbReference type="InterPro" id="IPR029052">
    <property type="entry name" value="Metallo-depent_PP-like"/>
</dbReference>
<organism evidence="1">
    <name type="scientific">uncultured Caudovirales phage</name>
    <dbReference type="NCBI Taxonomy" id="2100421"/>
    <lineage>
        <taxon>Viruses</taxon>
        <taxon>Duplodnaviria</taxon>
        <taxon>Heunggongvirae</taxon>
        <taxon>Uroviricota</taxon>
        <taxon>Caudoviricetes</taxon>
        <taxon>Peduoviridae</taxon>
        <taxon>Maltschvirus</taxon>
        <taxon>Maltschvirus maltsch</taxon>
    </lineage>
</organism>
<dbReference type="EMBL" id="LR796503">
    <property type="protein sequence ID" value="CAB4148665.1"/>
    <property type="molecule type" value="Genomic_DNA"/>
</dbReference>
<accession>A0A6J5MNE5</accession>
<reference evidence="1" key="1">
    <citation type="submission" date="2020-04" db="EMBL/GenBank/DDBJ databases">
        <authorList>
            <person name="Chiriac C."/>
            <person name="Salcher M."/>
            <person name="Ghai R."/>
            <person name="Kavagutti S V."/>
        </authorList>
    </citation>
    <scope>NUCLEOTIDE SEQUENCE</scope>
</reference>
<gene>
    <name evidence="1" type="ORF">UFOVP537_17</name>
</gene>
<proteinExistence type="predicted"/>
<dbReference type="SUPFAM" id="SSF56300">
    <property type="entry name" value="Metallo-dependent phosphatases"/>
    <property type="match status" value="1"/>
</dbReference>
<sequence>MTPTTTRTIISIKRIAFISDLQAPFIDEKSVKVVGKFLAKWKPHQTIQIGDEIDLPQLGGFNAGTIDEMVGNLDDDRKFTQEVLQYLGVTDVLGSNHGIRLYRSIKKRLPSLLNLPELQYERFMGYDKLKIKFHPYGLDWAHGWTAVHGDAFPLSQVPSQTALNGARRLGKSVVCGHTHRLGLSAYTEASRGQLGRTVWGLEVGNLVDLASSGMAYTRGYANWQQGFAVAYVQDRKVQVIPIPINNGTFIFEGKLYG</sequence>
<evidence type="ECO:0008006" key="2">
    <source>
        <dbReference type="Google" id="ProtNLM"/>
    </source>
</evidence>